<evidence type="ECO:0000313" key="2">
    <source>
        <dbReference type="Proteomes" id="UP000822142"/>
    </source>
</evidence>
<evidence type="ECO:0000313" key="1">
    <source>
        <dbReference type="EMBL" id="NSJ86877.1"/>
    </source>
</evidence>
<name>A0ABX2IE50_BLAHA</name>
<dbReference type="RefSeq" id="WP_173749875.1">
    <property type="nucleotide sequence ID" value="NZ_JAAITA010000018.1"/>
</dbReference>
<keyword evidence="2" id="KW-1185">Reference proteome</keyword>
<protein>
    <submittedName>
        <fullName evidence="1">DUF1284 domain-containing protein</fullName>
    </submittedName>
</protein>
<accession>A0ABX2IE50</accession>
<dbReference type="InterPro" id="IPR009702">
    <property type="entry name" value="DUF1284"/>
</dbReference>
<sequence length="142" mass="16342">MREERLLRLRAHHGMCLAFFEGKGYSDGFTAHMENVLAGMEQNPILQIVTTGDILCKKCPNLREDICISQDKVEEYDRKVLLACGLEENCVISWEEFFHLVEKSILKPGRREGICGHCQWGEICRRKEQERYGGYEGTAKDS</sequence>
<comment type="caution">
    <text evidence="1">The sequence shown here is derived from an EMBL/GenBank/DDBJ whole genome shotgun (WGS) entry which is preliminary data.</text>
</comment>
<organism evidence="1 2">
    <name type="scientific">Blautia hansenii</name>
    <name type="common">Ruminococcus hansenii</name>
    <dbReference type="NCBI Taxonomy" id="1322"/>
    <lineage>
        <taxon>Bacteria</taxon>
        <taxon>Bacillati</taxon>
        <taxon>Bacillota</taxon>
        <taxon>Clostridia</taxon>
        <taxon>Lachnospirales</taxon>
        <taxon>Lachnospiraceae</taxon>
        <taxon>Blautia</taxon>
    </lineage>
</organism>
<proteinExistence type="predicted"/>
<reference evidence="1 2" key="1">
    <citation type="journal article" date="2020" name="Cell Host Microbe">
        <title>Functional and Genomic Variation between Human-Derived Isolates of Lachnospiraceae Reveals Inter- and Intra-Species Diversity.</title>
        <authorList>
            <person name="Sorbara M.T."/>
            <person name="Littmann E.R."/>
            <person name="Fontana E."/>
            <person name="Moody T.U."/>
            <person name="Kohout C.E."/>
            <person name="Gjonbalaj M."/>
            <person name="Eaton V."/>
            <person name="Seok R."/>
            <person name="Leiner I.M."/>
            <person name="Pamer E.G."/>
        </authorList>
    </citation>
    <scope>NUCLEOTIDE SEQUENCE [LARGE SCALE GENOMIC DNA]</scope>
    <source>
        <strain evidence="1 2">MSK.15.26</strain>
    </source>
</reference>
<dbReference type="Proteomes" id="UP000822142">
    <property type="component" value="Unassembled WGS sequence"/>
</dbReference>
<dbReference type="EMBL" id="JAAITA010000018">
    <property type="protein sequence ID" value="NSJ86877.1"/>
    <property type="molecule type" value="Genomic_DNA"/>
</dbReference>
<dbReference type="Pfam" id="PF06935">
    <property type="entry name" value="DUF1284"/>
    <property type="match status" value="1"/>
</dbReference>
<gene>
    <name evidence="1" type="ORF">G5A70_11995</name>
</gene>